<keyword evidence="2" id="KW-1185">Reference proteome</keyword>
<protein>
    <submittedName>
        <fullName evidence="1">Uncharacterized protein</fullName>
    </submittedName>
</protein>
<reference evidence="1 2" key="1">
    <citation type="submission" date="2024-04" db="EMBL/GenBank/DDBJ databases">
        <authorList>
            <person name="Cremers G."/>
        </authorList>
    </citation>
    <scope>NUCLEOTIDE SEQUENCE [LARGE SCALE GENOMIC DNA]</scope>
    <source>
        <strain evidence="1">MeCH1-AG</strain>
    </source>
</reference>
<gene>
    <name evidence="1" type="ORF">MECH1_V1_1647</name>
</gene>
<organism evidence="1 2">
    <name type="scientific">Candidatus Methylocalor cossyra</name>
    <dbReference type="NCBI Taxonomy" id="3108543"/>
    <lineage>
        <taxon>Bacteria</taxon>
        <taxon>Pseudomonadati</taxon>
        <taxon>Pseudomonadota</taxon>
        <taxon>Gammaproteobacteria</taxon>
        <taxon>Methylococcales</taxon>
        <taxon>Methylococcaceae</taxon>
        <taxon>Candidatus Methylocalor</taxon>
    </lineage>
</organism>
<evidence type="ECO:0000313" key="2">
    <source>
        <dbReference type="Proteomes" id="UP001497493"/>
    </source>
</evidence>
<name>A0ABM9NIH2_9GAMM</name>
<dbReference type="EMBL" id="OZ026884">
    <property type="protein sequence ID" value="CAL1240423.1"/>
    <property type="molecule type" value="Genomic_DNA"/>
</dbReference>
<evidence type="ECO:0000313" key="1">
    <source>
        <dbReference type="EMBL" id="CAL1240423.1"/>
    </source>
</evidence>
<sequence length="22" mass="2463">MVNVKGFKHCADSVWGRQDSPT</sequence>
<accession>A0ABM9NIH2</accession>
<proteinExistence type="predicted"/>
<dbReference type="Proteomes" id="UP001497493">
    <property type="component" value="Chromosome"/>
</dbReference>